<feature type="compositionally biased region" description="Low complexity" evidence="1">
    <location>
        <begin position="59"/>
        <end position="70"/>
    </location>
</feature>
<evidence type="ECO:0000256" key="1">
    <source>
        <dbReference type="SAM" id="MobiDB-lite"/>
    </source>
</evidence>
<dbReference type="HOGENOM" id="CLU_2761141_0_0_1"/>
<feature type="region of interest" description="Disordered" evidence="1">
    <location>
        <begin position="36"/>
        <end position="70"/>
    </location>
</feature>
<evidence type="ECO:0000313" key="3">
    <source>
        <dbReference type="Proteomes" id="UP000017836"/>
    </source>
</evidence>
<accession>W1PM91</accession>
<name>W1PM91_AMBTC</name>
<dbReference type="EMBL" id="KI393208">
    <property type="protein sequence ID" value="ERN08899.1"/>
    <property type="molecule type" value="Genomic_DNA"/>
</dbReference>
<feature type="compositionally biased region" description="Basic and acidic residues" evidence="1">
    <location>
        <begin position="36"/>
        <end position="51"/>
    </location>
</feature>
<dbReference type="Gramene" id="ERN08899">
    <property type="protein sequence ID" value="ERN08899"/>
    <property type="gene ID" value="AMTR_s00015p00225480"/>
</dbReference>
<sequence length="70" mass="7804">MAPPQARGSSLGKSDRMANKDALTELFAKRQNKTQDFEMQWKSRNRGERQDLMVVRNKAAAASPVSDSPP</sequence>
<gene>
    <name evidence="2" type="ORF">AMTR_s00015p00225480</name>
</gene>
<evidence type="ECO:0000313" key="2">
    <source>
        <dbReference type="EMBL" id="ERN08899.1"/>
    </source>
</evidence>
<reference evidence="3" key="1">
    <citation type="journal article" date="2013" name="Science">
        <title>The Amborella genome and the evolution of flowering plants.</title>
        <authorList>
            <consortium name="Amborella Genome Project"/>
        </authorList>
    </citation>
    <scope>NUCLEOTIDE SEQUENCE [LARGE SCALE GENOMIC DNA]</scope>
</reference>
<dbReference type="Proteomes" id="UP000017836">
    <property type="component" value="Unassembled WGS sequence"/>
</dbReference>
<feature type="region of interest" description="Disordered" evidence="1">
    <location>
        <begin position="1"/>
        <end position="20"/>
    </location>
</feature>
<proteinExistence type="predicted"/>
<organism evidence="2 3">
    <name type="scientific">Amborella trichopoda</name>
    <dbReference type="NCBI Taxonomy" id="13333"/>
    <lineage>
        <taxon>Eukaryota</taxon>
        <taxon>Viridiplantae</taxon>
        <taxon>Streptophyta</taxon>
        <taxon>Embryophyta</taxon>
        <taxon>Tracheophyta</taxon>
        <taxon>Spermatophyta</taxon>
        <taxon>Magnoliopsida</taxon>
        <taxon>Amborellales</taxon>
        <taxon>Amborellaceae</taxon>
        <taxon>Amborella</taxon>
    </lineage>
</organism>
<keyword evidence="3" id="KW-1185">Reference proteome</keyword>
<protein>
    <submittedName>
        <fullName evidence="2">Uncharacterized protein</fullName>
    </submittedName>
</protein>
<dbReference type="AlphaFoldDB" id="W1PM91"/>